<keyword evidence="1" id="KW-0805">Transcription regulation</keyword>
<feature type="domain" description="SANT" evidence="6">
    <location>
        <begin position="42"/>
        <end position="81"/>
    </location>
</feature>
<evidence type="ECO:0000259" key="5">
    <source>
        <dbReference type="PROSITE" id="PS50090"/>
    </source>
</evidence>
<dbReference type="CDD" id="cd00167">
    <property type="entry name" value="SANT"/>
    <property type="match status" value="1"/>
</dbReference>
<dbReference type="Proteomes" id="UP001162031">
    <property type="component" value="Unassembled WGS sequence"/>
</dbReference>
<dbReference type="InterPro" id="IPR001005">
    <property type="entry name" value="SANT/Myb"/>
</dbReference>
<gene>
    <name evidence="8" type="ORF">HBR001_LOCUS6781</name>
</gene>
<dbReference type="PANTHER" id="PTHR12802">
    <property type="entry name" value="SWI/SNF COMPLEX-RELATED"/>
    <property type="match status" value="1"/>
</dbReference>
<dbReference type="AlphaFoldDB" id="A0AAV0UJF8"/>
<feature type="domain" description="Myb-like" evidence="5">
    <location>
        <begin position="44"/>
        <end position="90"/>
    </location>
</feature>
<dbReference type="PROSITE" id="PS51294">
    <property type="entry name" value="HTH_MYB"/>
    <property type="match status" value="1"/>
</dbReference>
<name>A0AAV0UJF8_HYABA</name>
<dbReference type="PROSITE" id="PS50090">
    <property type="entry name" value="MYB_LIKE"/>
    <property type="match status" value="1"/>
</dbReference>
<accession>A0AAV0UJF8</accession>
<dbReference type="InterPro" id="IPR017884">
    <property type="entry name" value="SANT_dom"/>
</dbReference>
<dbReference type="SMART" id="SM00717">
    <property type="entry name" value="SANT"/>
    <property type="match status" value="1"/>
</dbReference>
<evidence type="ECO:0000256" key="1">
    <source>
        <dbReference type="ARBA" id="ARBA00023015"/>
    </source>
</evidence>
<dbReference type="SUPFAM" id="SSF46689">
    <property type="entry name" value="Homeodomain-like"/>
    <property type="match status" value="1"/>
</dbReference>
<evidence type="ECO:0000313" key="8">
    <source>
        <dbReference type="EMBL" id="CAI5736298.1"/>
    </source>
</evidence>
<keyword evidence="9" id="KW-1185">Reference proteome</keyword>
<sequence length="252" mass="28155">MRWCSEGAGILPDPSGDWRQATCSWTKEKVQPLAEDGKPVPEGRGVWTPEEHQLFVDGIKLFPSGPWKDIASHVRTRTARQTMTHAQKYRQKIVRRLRNARVSGKFSLPFLLEQSSRFNVLLSTDEQFSDSILATSLAIAAEQELARLGVLSDGGASPTEIGVDPGTAWGSVFTEPADRNNNINNINSINDSDLDLDDNDLNNTYQKHLPLAINFSSSEGSPYYLDGPSFEPNDIEFDKCMDFLIETFHHET</sequence>
<dbReference type="NCBIfam" id="TIGR01557">
    <property type="entry name" value="myb_SHAQKYF"/>
    <property type="match status" value="1"/>
</dbReference>
<keyword evidence="4" id="KW-0539">Nucleus</keyword>
<dbReference type="PROSITE" id="PS51293">
    <property type="entry name" value="SANT"/>
    <property type="match status" value="1"/>
</dbReference>
<reference evidence="8" key="1">
    <citation type="submission" date="2022-12" db="EMBL/GenBank/DDBJ databases">
        <authorList>
            <person name="Webb A."/>
        </authorList>
    </citation>
    <scope>NUCLEOTIDE SEQUENCE</scope>
    <source>
        <strain evidence="8">Hp1</strain>
    </source>
</reference>
<evidence type="ECO:0008006" key="10">
    <source>
        <dbReference type="Google" id="ProtNLM"/>
    </source>
</evidence>
<dbReference type="Gene3D" id="1.10.10.60">
    <property type="entry name" value="Homeodomain-like"/>
    <property type="match status" value="1"/>
</dbReference>
<feature type="domain" description="HTH myb-type" evidence="7">
    <location>
        <begin position="44"/>
        <end position="94"/>
    </location>
</feature>
<evidence type="ECO:0000256" key="4">
    <source>
        <dbReference type="ARBA" id="ARBA00023242"/>
    </source>
</evidence>
<evidence type="ECO:0000259" key="7">
    <source>
        <dbReference type="PROSITE" id="PS51294"/>
    </source>
</evidence>
<evidence type="ECO:0000259" key="6">
    <source>
        <dbReference type="PROSITE" id="PS51293"/>
    </source>
</evidence>
<dbReference type="InterPro" id="IPR006447">
    <property type="entry name" value="Myb_dom_plants"/>
</dbReference>
<keyword evidence="2" id="KW-0238">DNA-binding</keyword>
<dbReference type="EMBL" id="CANTFL010001312">
    <property type="protein sequence ID" value="CAI5736298.1"/>
    <property type="molecule type" value="Genomic_DNA"/>
</dbReference>
<organism evidence="8 9">
    <name type="scientific">Hyaloperonospora brassicae</name>
    <name type="common">Brassica downy mildew</name>
    <name type="synonym">Peronospora brassicae</name>
    <dbReference type="NCBI Taxonomy" id="162125"/>
    <lineage>
        <taxon>Eukaryota</taxon>
        <taxon>Sar</taxon>
        <taxon>Stramenopiles</taxon>
        <taxon>Oomycota</taxon>
        <taxon>Peronosporomycetes</taxon>
        <taxon>Peronosporales</taxon>
        <taxon>Peronosporaceae</taxon>
        <taxon>Hyaloperonospora</taxon>
    </lineage>
</organism>
<protein>
    <recommendedName>
        <fullName evidence="10">HTH myb-type domain-containing protein</fullName>
    </recommendedName>
</protein>
<dbReference type="PANTHER" id="PTHR12802:SF155">
    <property type="entry name" value="DEUBIQUITINASE MYSM1"/>
    <property type="match status" value="1"/>
</dbReference>
<evidence type="ECO:0000256" key="3">
    <source>
        <dbReference type="ARBA" id="ARBA00023163"/>
    </source>
</evidence>
<dbReference type="Pfam" id="PF00249">
    <property type="entry name" value="Myb_DNA-binding"/>
    <property type="match status" value="1"/>
</dbReference>
<keyword evidence="3" id="KW-0804">Transcription</keyword>
<dbReference type="InterPro" id="IPR017930">
    <property type="entry name" value="Myb_dom"/>
</dbReference>
<dbReference type="InterPro" id="IPR009057">
    <property type="entry name" value="Homeodomain-like_sf"/>
</dbReference>
<evidence type="ECO:0000313" key="9">
    <source>
        <dbReference type="Proteomes" id="UP001162031"/>
    </source>
</evidence>
<dbReference type="GO" id="GO:0003677">
    <property type="term" value="F:DNA binding"/>
    <property type="evidence" value="ECO:0007669"/>
    <property type="project" value="UniProtKB-KW"/>
</dbReference>
<proteinExistence type="predicted"/>
<comment type="caution">
    <text evidence="8">The sequence shown here is derived from an EMBL/GenBank/DDBJ whole genome shotgun (WGS) entry which is preliminary data.</text>
</comment>
<evidence type="ECO:0000256" key="2">
    <source>
        <dbReference type="ARBA" id="ARBA00023125"/>
    </source>
</evidence>